<gene>
    <name evidence="1" type="primary">X-elementORF2_802</name>
    <name evidence="1" type="ORF">AVEN_11234_1</name>
</gene>
<evidence type="ECO:0000313" key="1">
    <source>
        <dbReference type="EMBL" id="GBN76895.1"/>
    </source>
</evidence>
<keyword evidence="1" id="KW-0808">Transferase</keyword>
<dbReference type="PANTHER" id="PTHR36688">
    <property type="entry name" value="ENDO/EXONUCLEASE/PHOSPHATASE DOMAIN-CONTAINING PROTEIN"/>
    <property type="match status" value="1"/>
</dbReference>
<evidence type="ECO:0000313" key="2">
    <source>
        <dbReference type="Proteomes" id="UP000499080"/>
    </source>
</evidence>
<keyword evidence="2" id="KW-1185">Reference proteome</keyword>
<comment type="caution">
    <text evidence="1">The sequence shown here is derived from an EMBL/GenBank/DDBJ whole genome shotgun (WGS) entry which is preliminary data.</text>
</comment>
<dbReference type="Proteomes" id="UP000499080">
    <property type="component" value="Unassembled WGS sequence"/>
</dbReference>
<organism evidence="1 2">
    <name type="scientific">Araneus ventricosus</name>
    <name type="common">Orbweaver spider</name>
    <name type="synonym">Epeira ventricosa</name>
    <dbReference type="NCBI Taxonomy" id="182803"/>
    <lineage>
        <taxon>Eukaryota</taxon>
        <taxon>Metazoa</taxon>
        <taxon>Ecdysozoa</taxon>
        <taxon>Arthropoda</taxon>
        <taxon>Chelicerata</taxon>
        <taxon>Arachnida</taxon>
        <taxon>Araneae</taxon>
        <taxon>Araneomorphae</taxon>
        <taxon>Entelegynae</taxon>
        <taxon>Araneoidea</taxon>
        <taxon>Araneidae</taxon>
        <taxon>Araneus</taxon>
    </lineage>
</organism>
<accession>A0A4Y2RPR1</accession>
<protein>
    <submittedName>
        <fullName evidence="1">Putative RNA-directed DNA polymerase from transposon X-element</fullName>
    </submittedName>
</protein>
<dbReference type="PANTHER" id="PTHR36688:SF1">
    <property type="entry name" value="ENDONUCLEASE_EXONUCLEASE_PHOSPHATASE DOMAIN-CONTAINING PROTEIN"/>
    <property type="match status" value="1"/>
</dbReference>
<reference evidence="1 2" key="1">
    <citation type="journal article" date="2019" name="Sci. Rep.">
        <title>Orb-weaving spider Araneus ventricosus genome elucidates the spidroin gene catalogue.</title>
        <authorList>
            <person name="Kono N."/>
            <person name="Nakamura H."/>
            <person name="Ohtoshi R."/>
            <person name="Moran D.A.P."/>
            <person name="Shinohara A."/>
            <person name="Yoshida Y."/>
            <person name="Fujiwara M."/>
            <person name="Mori M."/>
            <person name="Tomita M."/>
            <person name="Arakawa K."/>
        </authorList>
    </citation>
    <scope>NUCLEOTIDE SEQUENCE [LARGE SCALE GENOMIC DNA]</scope>
</reference>
<dbReference type="GO" id="GO:0003964">
    <property type="term" value="F:RNA-directed DNA polymerase activity"/>
    <property type="evidence" value="ECO:0007669"/>
    <property type="project" value="UniProtKB-KW"/>
</dbReference>
<keyword evidence="1" id="KW-0695">RNA-directed DNA polymerase</keyword>
<sequence length="437" mass="50218">MIPILVGDKWKNLFLITVSVSLTATKRPTFMSHRVLFIRLIWPFVPPSILPVLNFAVGSDLHNSDHFPLLISHVASVTAATRPRKYLFQRADWKKFTLLAAISEDMVKVANIDDAVRGITEAIIWAADTAIPKSSPNPHKLRKPWWNDANRDDARRQRKLWDIFRRYPTTENLIAFKAAKAYARRVRRQSQRESFIRFVSFITSSTSSSQIWRRVKAANGLYKDFTIPILKSDSATYSCPEDIANIIGQTFAYISNSDFYTATFQAIKNRAEGIPISFVSERQASYNCDFRMSEMRKALSQCRNTSPGSDGVTYSMLHHLNEDSLSNLLRLFNRICNEHIYPSQWREALVIPILKPGKDATDPMNYRPIALTSCLSKTLERMINVRLVYELETQNLIPMHQSDFRKGRSTLDNAIYLETQIRNAFVRKAHLVSFFLT</sequence>
<dbReference type="AlphaFoldDB" id="A0A4Y2RPR1"/>
<dbReference type="InterPro" id="IPR052560">
    <property type="entry name" value="RdDP_mobile_element"/>
</dbReference>
<name>A0A4Y2RPR1_ARAVE</name>
<dbReference type="OrthoDB" id="6429725at2759"/>
<proteinExistence type="predicted"/>
<keyword evidence="1" id="KW-0548">Nucleotidyltransferase</keyword>
<dbReference type="EMBL" id="BGPR01017673">
    <property type="protein sequence ID" value="GBN76895.1"/>
    <property type="molecule type" value="Genomic_DNA"/>
</dbReference>